<keyword evidence="1" id="KW-1133">Transmembrane helix</keyword>
<feature type="transmembrane region" description="Helical" evidence="1">
    <location>
        <begin position="167"/>
        <end position="188"/>
    </location>
</feature>
<comment type="caution">
    <text evidence="2">The sequence shown here is derived from an EMBL/GenBank/DDBJ whole genome shotgun (WGS) entry which is preliminary data.</text>
</comment>
<sequence>MIMTDIRETMRAKWFLLYCIMFGGAIILLFAFGITESQVLGFTGLTRLLITYIQLCIAVLPIFILISTVRSVVGDRESNILEYFLSMPISLGAYFWGKLLSKFVMVFLPILLALTGAVIWGTIQGLSIPWGLVSYYSMMLASVSWCFLGIGMLISSSVRQQEFALGLSFFIWLLLLLFIDIIMIGILMQRQFPESLVIGLALVNPVQVFRTGAILLFDPELSAIGPASYVILDFFGKTGYLIFAVVYPMVLGWFCSWVGFQVFKRGDLI</sequence>
<organism evidence="2 3">
    <name type="scientific">SAR324 cluster bacterium</name>
    <dbReference type="NCBI Taxonomy" id="2024889"/>
    <lineage>
        <taxon>Bacteria</taxon>
        <taxon>Deltaproteobacteria</taxon>
        <taxon>SAR324 cluster</taxon>
    </lineage>
</organism>
<name>A0A2A4SV40_9DELT</name>
<accession>A0A2A4SV40</accession>
<evidence type="ECO:0000313" key="2">
    <source>
        <dbReference type="EMBL" id="PCI25193.1"/>
    </source>
</evidence>
<dbReference type="Proteomes" id="UP000218113">
    <property type="component" value="Unassembled WGS sequence"/>
</dbReference>
<keyword evidence="1" id="KW-0472">Membrane</keyword>
<dbReference type="AlphaFoldDB" id="A0A2A4SV40"/>
<reference evidence="3" key="1">
    <citation type="submission" date="2017-08" db="EMBL/GenBank/DDBJ databases">
        <title>A dynamic microbial community with high functional redundancy inhabits the cold, oxic subseafloor aquifer.</title>
        <authorList>
            <person name="Tully B.J."/>
            <person name="Wheat C.G."/>
            <person name="Glazer B.T."/>
            <person name="Huber J.A."/>
        </authorList>
    </citation>
    <scope>NUCLEOTIDE SEQUENCE [LARGE SCALE GENOMIC DNA]</scope>
</reference>
<feature type="transmembrane region" description="Helical" evidence="1">
    <location>
        <begin position="12"/>
        <end position="32"/>
    </location>
</feature>
<feature type="transmembrane region" description="Helical" evidence="1">
    <location>
        <begin position="135"/>
        <end position="155"/>
    </location>
</feature>
<proteinExistence type="predicted"/>
<feature type="transmembrane region" description="Helical" evidence="1">
    <location>
        <begin position="237"/>
        <end position="260"/>
    </location>
</feature>
<protein>
    <submittedName>
        <fullName evidence="2">ABC transporter permease</fullName>
    </submittedName>
</protein>
<evidence type="ECO:0000256" key="1">
    <source>
        <dbReference type="SAM" id="Phobius"/>
    </source>
</evidence>
<feature type="transmembrane region" description="Helical" evidence="1">
    <location>
        <begin position="103"/>
        <end position="123"/>
    </location>
</feature>
<dbReference type="EMBL" id="NVSR01000116">
    <property type="protein sequence ID" value="PCI25193.1"/>
    <property type="molecule type" value="Genomic_DNA"/>
</dbReference>
<dbReference type="Pfam" id="PF12679">
    <property type="entry name" value="ABC2_membrane_2"/>
    <property type="match status" value="1"/>
</dbReference>
<keyword evidence="1" id="KW-0812">Transmembrane</keyword>
<gene>
    <name evidence="2" type="ORF">COB67_11025</name>
</gene>
<feature type="transmembrane region" description="Helical" evidence="1">
    <location>
        <begin position="52"/>
        <end position="73"/>
    </location>
</feature>
<dbReference type="GO" id="GO:0005886">
    <property type="term" value="C:plasma membrane"/>
    <property type="evidence" value="ECO:0007669"/>
    <property type="project" value="UniProtKB-SubCell"/>
</dbReference>
<dbReference type="GO" id="GO:0140359">
    <property type="term" value="F:ABC-type transporter activity"/>
    <property type="evidence" value="ECO:0007669"/>
    <property type="project" value="InterPro"/>
</dbReference>
<evidence type="ECO:0000313" key="3">
    <source>
        <dbReference type="Proteomes" id="UP000218113"/>
    </source>
</evidence>